<keyword evidence="7" id="KW-1185">Reference proteome</keyword>
<evidence type="ECO:0000256" key="3">
    <source>
        <dbReference type="ARBA" id="ARBA00023002"/>
    </source>
</evidence>
<comment type="similarity">
    <text evidence="1">Belongs to the aldo/keto reductase family.</text>
</comment>
<accession>A0A8H7WH16</accession>
<name>A0A8H7WH16_9HELO</name>
<evidence type="ECO:0000259" key="5">
    <source>
        <dbReference type="Pfam" id="PF00248"/>
    </source>
</evidence>
<dbReference type="PROSITE" id="PS00798">
    <property type="entry name" value="ALDOKETO_REDUCTASE_1"/>
    <property type="match status" value="1"/>
</dbReference>
<evidence type="ECO:0000313" key="6">
    <source>
        <dbReference type="EMBL" id="KAG4424639.1"/>
    </source>
</evidence>
<comment type="caution">
    <text evidence="6">The sequence shown here is derived from an EMBL/GenBank/DDBJ whole genome shotgun (WGS) entry which is preliminary data.</text>
</comment>
<dbReference type="PANTHER" id="PTHR43827">
    <property type="entry name" value="2,5-DIKETO-D-GLUCONIC ACID REDUCTASE"/>
    <property type="match status" value="1"/>
</dbReference>
<dbReference type="InterPro" id="IPR020471">
    <property type="entry name" value="AKR"/>
</dbReference>
<evidence type="ECO:0000256" key="4">
    <source>
        <dbReference type="SAM" id="MobiDB-lite"/>
    </source>
</evidence>
<feature type="domain" description="NADP-dependent oxidoreductase" evidence="5">
    <location>
        <begin position="37"/>
        <end position="98"/>
    </location>
</feature>
<sequence length="98" mass="10330">MPTTSTVADEVDKQSTMSGIDDLPTTFTVGDFAVSAVGFGTFQGGDDNGKVKEAVSAALNVGYRHIDTAAAYGNEKEVGEAIKESKIPRDQIFVTTKL</sequence>
<dbReference type="AlphaFoldDB" id="A0A8H7WH16"/>
<protein>
    <recommendedName>
        <fullName evidence="5">NADP-dependent oxidoreductase domain-containing protein</fullName>
    </recommendedName>
</protein>
<organism evidence="6 7">
    <name type="scientific">Cadophora malorum</name>
    <dbReference type="NCBI Taxonomy" id="108018"/>
    <lineage>
        <taxon>Eukaryota</taxon>
        <taxon>Fungi</taxon>
        <taxon>Dikarya</taxon>
        <taxon>Ascomycota</taxon>
        <taxon>Pezizomycotina</taxon>
        <taxon>Leotiomycetes</taxon>
        <taxon>Helotiales</taxon>
        <taxon>Ploettnerulaceae</taxon>
        <taxon>Cadophora</taxon>
    </lineage>
</organism>
<gene>
    <name evidence="6" type="ORF">IFR04_002172</name>
</gene>
<dbReference type="GO" id="GO:0016616">
    <property type="term" value="F:oxidoreductase activity, acting on the CH-OH group of donors, NAD or NADP as acceptor"/>
    <property type="evidence" value="ECO:0007669"/>
    <property type="project" value="UniProtKB-ARBA"/>
</dbReference>
<dbReference type="Gene3D" id="3.20.20.100">
    <property type="entry name" value="NADP-dependent oxidoreductase domain"/>
    <property type="match status" value="1"/>
</dbReference>
<evidence type="ECO:0000256" key="1">
    <source>
        <dbReference type="ARBA" id="ARBA00007905"/>
    </source>
</evidence>
<evidence type="ECO:0000313" key="7">
    <source>
        <dbReference type="Proteomes" id="UP000664132"/>
    </source>
</evidence>
<feature type="region of interest" description="Disordered" evidence="4">
    <location>
        <begin position="1"/>
        <end position="21"/>
    </location>
</feature>
<proteinExistence type="inferred from homology"/>
<dbReference type="InterPro" id="IPR023210">
    <property type="entry name" value="NADP_OxRdtase_dom"/>
</dbReference>
<dbReference type="Pfam" id="PF00248">
    <property type="entry name" value="Aldo_ket_red"/>
    <property type="match status" value="1"/>
</dbReference>
<dbReference type="InterPro" id="IPR036812">
    <property type="entry name" value="NAD(P)_OxRdtase_dom_sf"/>
</dbReference>
<reference evidence="6" key="1">
    <citation type="submission" date="2021-02" db="EMBL/GenBank/DDBJ databases">
        <title>Genome sequence Cadophora malorum strain M34.</title>
        <authorList>
            <person name="Stefanovic E."/>
            <person name="Vu D."/>
            <person name="Scully C."/>
            <person name="Dijksterhuis J."/>
            <person name="Roader J."/>
            <person name="Houbraken J."/>
        </authorList>
    </citation>
    <scope>NUCLEOTIDE SEQUENCE</scope>
    <source>
        <strain evidence="6">M34</strain>
    </source>
</reference>
<evidence type="ECO:0000256" key="2">
    <source>
        <dbReference type="ARBA" id="ARBA00022857"/>
    </source>
</evidence>
<keyword evidence="2" id="KW-0521">NADP</keyword>
<dbReference type="Proteomes" id="UP000664132">
    <property type="component" value="Unassembled WGS sequence"/>
</dbReference>
<keyword evidence="3" id="KW-0560">Oxidoreductase</keyword>
<dbReference type="OrthoDB" id="416253at2759"/>
<dbReference type="InterPro" id="IPR018170">
    <property type="entry name" value="Aldo/ket_reductase_CS"/>
</dbReference>
<dbReference type="PANTHER" id="PTHR43827:SF3">
    <property type="entry name" value="NADP-DEPENDENT OXIDOREDUCTASE DOMAIN-CONTAINING PROTEIN"/>
    <property type="match status" value="1"/>
</dbReference>
<dbReference type="SUPFAM" id="SSF51430">
    <property type="entry name" value="NAD(P)-linked oxidoreductase"/>
    <property type="match status" value="1"/>
</dbReference>
<dbReference type="EMBL" id="JAFJYH010000018">
    <property type="protein sequence ID" value="KAG4424639.1"/>
    <property type="molecule type" value="Genomic_DNA"/>
</dbReference>